<proteinExistence type="predicted"/>
<protein>
    <submittedName>
        <fullName evidence="2">Uncharacterized protein</fullName>
    </submittedName>
</protein>
<sequence length="98" mass="10793">MVVDGSTQYHEPSFTDGAVDPLHQSSMLTPLNCCSRALIGRSVELSPLFRRHGESSSAQPRVSTGDLRGGGADRQSREWAGEQRKEKDRALRREASSH</sequence>
<dbReference type="EMBL" id="JAUPFM010000002">
    <property type="protein sequence ID" value="KAK2859393.1"/>
    <property type="molecule type" value="Genomic_DNA"/>
</dbReference>
<evidence type="ECO:0000313" key="2">
    <source>
        <dbReference type="EMBL" id="KAK2859393.1"/>
    </source>
</evidence>
<reference evidence="2" key="1">
    <citation type="submission" date="2023-07" db="EMBL/GenBank/DDBJ databases">
        <title>Chromosome-level Genome Assembly of Striped Snakehead (Channa striata).</title>
        <authorList>
            <person name="Liu H."/>
        </authorList>
    </citation>
    <scope>NUCLEOTIDE SEQUENCE</scope>
    <source>
        <strain evidence="2">Gz</strain>
        <tissue evidence="2">Muscle</tissue>
    </source>
</reference>
<dbReference type="AlphaFoldDB" id="A0AA88T0V2"/>
<gene>
    <name evidence="2" type="ORF">Q5P01_004013</name>
</gene>
<dbReference type="Proteomes" id="UP001187415">
    <property type="component" value="Unassembled WGS sequence"/>
</dbReference>
<feature type="compositionally biased region" description="Polar residues" evidence="1">
    <location>
        <begin position="1"/>
        <end position="10"/>
    </location>
</feature>
<keyword evidence="3" id="KW-1185">Reference proteome</keyword>
<feature type="region of interest" description="Disordered" evidence="1">
    <location>
        <begin position="50"/>
        <end position="98"/>
    </location>
</feature>
<comment type="caution">
    <text evidence="2">The sequence shown here is derived from an EMBL/GenBank/DDBJ whole genome shotgun (WGS) entry which is preliminary data.</text>
</comment>
<feature type="region of interest" description="Disordered" evidence="1">
    <location>
        <begin position="1"/>
        <end position="21"/>
    </location>
</feature>
<organism evidence="2 3">
    <name type="scientific">Channa striata</name>
    <name type="common">Snakehead murrel</name>
    <name type="synonym">Ophicephalus striatus</name>
    <dbReference type="NCBI Taxonomy" id="64152"/>
    <lineage>
        <taxon>Eukaryota</taxon>
        <taxon>Metazoa</taxon>
        <taxon>Chordata</taxon>
        <taxon>Craniata</taxon>
        <taxon>Vertebrata</taxon>
        <taxon>Euteleostomi</taxon>
        <taxon>Actinopterygii</taxon>
        <taxon>Neopterygii</taxon>
        <taxon>Teleostei</taxon>
        <taxon>Neoteleostei</taxon>
        <taxon>Acanthomorphata</taxon>
        <taxon>Anabantaria</taxon>
        <taxon>Anabantiformes</taxon>
        <taxon>Channoidei</taxon>
        <taxon>Channidae</taxon>
        <taxon>Channa</taxon>
    </lineage>
</organism>
<feature type="compositionally biased region" description="Basic and acidic residues" evidence="1">
    <location>
        <begin position="74"/>
        <end position="98"/>
    </location>
</feature>
<evidence type="ECO:0000313" key="3">
    <source>
        <dbReference type="Proteomes" id="UP001187415"/>
    </source>
</evidence>
<accession>A0AA88T0V2</accession>
<name>A0AA88T0V2_CHASR</name>
<evidence type="ECO:0000256" key="1">
    <source>
        <dbReference type="SAM" id="MobiDB-lite"/>
    </source>
</evidence>